<gene>
    <name evidence="2" type="ORF">GCM10023322_09650</name>
</gene>
<reference evidence="3" key="1">
    <citation type="journal article" date="2019" name="Int. J. Syst. Evol. Microbiol.">
        <title>The Global Catalogue of Microorganisms (GCM) 10K type strain sequencing project: providing services to taxonomists for standard genome sequencing and annotation.</title>
        <authorList>
            <consortium name="The Broad Institute Genomics Platform"/>
            <consortium name="The Broad Institute Genome Sequencing Center for Infectious Disease"/>
            <person name="Wu L."/>
            <person name="Ma J."/>
        </authorList>
    </citation>
    <scope>NUCLEOTIDE SEQUENCE [LARGE SCALE GENOMIC DNA]</scope>
    <source>
        <strain evidence="3">JCM 18304</strain>
    </source>
</reference>
<dbReference type="InterPro" id="IPR041413">
    <property type="entry name" value="MLTR_LBD"/>
</dbReference>
<organism evidence="2 3">
    <name type="scientific">Rugosimonospora acidiphila</name>
    <dbReference type="NCBI Taxonomy" id="556531"/>
    <lineage>
        <taxon>Bacteria</taxon>
        <taxon>Bacillati</taxon>
        <taxon>Actinomycetota</taxon>
        <taxon>Actinomycetes</taxon>
        <taxon>Micromonosporales</taxon>
        <taxon>Micromonosporaceae</taxon>
        <taxon>Rugosimonospora</taxon>
    </lineage>
</organism>
<keyword evidence="3" id="KW-1185">Reference proteome</keyword>
<dbReference type="Gene3D" id="3.30.450.180">
    <property type="match status" value="1"/>
</dbReference>
<proteinExistence type="predicted"/>
<name>A0ABP9RMI2_9ACTN</name>
<dbReference type="PANTHER" id="PTHR35010:SF2">
    <property type="entry name" value="BLL4672 PROTEIN"/>
    <property type="match status" value="1"/>
</dbReference>
<dbReference type="Pfam" id="PF17765">
    <property type="entry name" value="MLTR_LBD"/>
    <property type="match status" value="1"/>
</dbReference>
<dbReference type="Proteomes" id="UP001501570">
    <property type="component" value="Unassembled WGS sequence"/>
</dbReference>
<comment type="caution">
    <text evidence="2">The sequence shown here is derived from an EMBL/GenBank/DDBJ whole genome shotgun (WGS) entry which is preliminary data.</text>
</comment>
<dbReference type="EMBL" id="BAABJQ010000002">
    <property type="protein sequence ID" value="GAA5179500.1"/>
    <property type="molecule type" value="Genomic_DNA"/>
</dbReference>
<evidence type="ECO:0000313" key="2">
    <source>
        <dbReference type="EMBL" id="GAA5179500.1"/>
    </source>
</evidence>
<feature type="domain" description="MmyB-like transcription regulator ligand binding" evidence="1">
    <location>
        <begin position="2"/>
        <end position="70"/>
    </location>
</feature>
<dbReference type="PANTHER" id="PTHR35010">
    <property type="entry name" value="BLL4672 PROTEIN-RELATED"/>
    <property type="match status" value="1"/>
</dbReference>
<sequence>MSIRDPDFRRWWADYDVHRHSYGAHRFHHPVVGELTLNYEALAHNADPEQLLGLHTAEPGSRSEQALHLLASYAATPSTV</sequence>
<accession>A0ABP9RMI2</accession>
<evidence type="ECO:0000259" key="1">
    <source>
        <dbReference type="Pfam" id="PF17765"/>
    </source>
</evidence>
<evidence type="ECO:0000313" key="3">
    <source>
        <dbReference type="Proteomes" id="UP001501570"/>
    </source>
</evidence>
<protein>
    <recommendedName>
        <fullName evidence="1">MmyB-like transcription regulator ligand binding domain-containing protein</fullName>
    </recommendedName>
</protein>